<name>A0A0F9B989_9ZZZZ</name>
<reference evidence="1" key="1">
    <citation type="journal article" date="2015" name="Nature">
        <title>Complex archaea that bridge the gap between prokaryotes and eukaryotes.</title>
        <authorList>
            <person name="Spang A."/>
            <person name="Saw J.H."/>
            <person name="Jorgensen S.L."/>
            <person name="Zaremba-Niedzwiedzka K."/>
            <person name="Martijn J."/>
            <person name="Lind A.E."/>
            <person name="van Eijk R."/>
            <person name="Schleper C."/>
            <person name="Guy L."/>
            <person name="Ettema T.J."/>
        </authorList>
    </citation>
    <scope>NUCLEOTIDE SEQUENCE</scope>
</reference>
<accession>A0A0F9B989</accession>
<organism evidence="1">
    <name type="scientific">marine sediment metagenome</name>
    <dbReference type="NCBI Taxonomy" id="412755"/>
    <lineage>
        <taxon>unclassified sequences</taxon>
        <taxon>metagenomes</taxon>
        <taxon>ecological metagenomes</taxon>
    </lineage>
</organism>
<gene>
    <name evidence="1" type="ORF">LCGC14_2754890</name>
</gene>
<dbReference type="AlphaFoldDB" id="A0A0F9B989"/>
<comment type="caution">
    <text evidence="1">The sequence shown here is derived from an EMBL/GenBank/DDBJ whole genome shotgun (WGS) entry which is preliminary data.</text>
</comment>
<protein>
    <submittedName>
        <fullName evidence="1">Uncharacterized protein</fullName>
    </submittedName>
</protein>
<dbReference type="EMBL" id="LAZR01050476">
    <property type="protein sequence ID" value="KKK87274.1"/>
    <property type="molecule type" value="Genomic_DNA"/>
</dbReference>
<proteinExistence type="predicted"/>
<evidence type="ECO:0000313" key="1">
    <source>
        <dbReference type="EMBL" id="KKK87274.1"/>
    </source>
</evidence>
<sequence>MSNWQPGDRAIITDSARTAESHLRRYQGATVILASPTGIGWWRVSADGFYFKAKESVLRKPYDPLEPGSWEDMKDIWTPKELEVVV</sequence>